<name>A0A2S4HHK4_9GAMM</name>
<comment type="similarity">
    <text evidence="1">Belongs to the aspartate-semialdehyde dehydrogenase family.</text>
</comment>
<dbReference type="InterPro" id="IPR036291">
    <property type="entry name" value="NAD(P)-bd_dom_sf"/>
</dbReference>
<sequence length="324" mass="34054">MAFKCVAVFGACGLEGELLLTALADAELGIDGIKAFADEGDGETVMFRGRPVAVHEPDTADFNGVDAAIFLNEGFSDFALIDAAEDAGLVVLDCTDNLAQRGDVAVFSEGVELDGETRLFAIADAVSSHAAALLRQLPKGSVKAVNLAIAQPVSVWGRLGVETLAAETARLLNGQAPESSSFGLQLAFNVLSRPANSVAALEHSLSHLLSADGGAATVTASEMLVPVFYGHTTMLRVSCNDAVDLSTLKQKLAANEQFRLFPLEDIAEASPVSLQESETIDISALIADRQDETAFRCTVVGDNLRKGAVNNIIALLKILIKINI</sequence>
<dbReference type="GO" id="GO:0016620">
    <property type="term" value="F:oxidoreductase activity, acting on the aldehyde or oxo group of donors, NAD or NADP as acceptor"/>
    <property type="evidence" value="ECO:0007669"/>
    <property type="project" value="InterPro"/>
</dbReference>
<protein>
    <recommendedName>
        <fullName evidence="2">Semialdehyde dehydrogenase dimerisation domain-containing protein</fullName>
    </recommendedName>
</protein>
<dbReference type="GO" id="GO:0008652">
    <property type="term" value="P:amino acid biosynthetic process"/>
    <property type="evidence" value="ECO:0007669"/>
    <property type="project" value="InterPro"/>
</dbReference>
<dbReference type="AlphaFoldDB" id="A0A2S4HHK4"/>
<reference evidence="3" key="1">
    <citation type="submission" date="2018-01" db="EMBL/GenBank/DDBJ databases">
        <authorList>
            <person name="Yu X.-D."/>
        </authorList>
    </citation>
    <scope>NUCLEOTIDE SEQUENCE</scope>
    <source>
        <strain evidence="3">ZX-21</strain>
    </source>
</reference>
<evidence type="ECO:0000313" key="3">
    <source>
        <dbReference type="EMBL" id="POP53467.1"/>
    </source>
</evidence>
<dbReference type="GO" id="GO:0046983">
    <property type="term" value="F:protein dimerization activity"/>
    <property type="evidence" value="ECO:0007669"/>
    <property type="project" value="InterPro"/>
</dbReference>
<dbReference type="RefSeq" id="WP_103683704.1">
    <property type="nucleotide sequence ID" value="NZ_PQGG01000014.1"/>
</dbReference>
<evidence type="ECO:0000313" key="4">
    <source>
        <dbReference type="Proteomes" id="UP000237222"/>
    </source>
</evidence>
<dbReference type="EMBL" id="PQGG01000014">
    <property type="protein sequence ID" value="POP53467.1"/>
    <property type="molecule type" value="Genomic_DNA"/>
</dbReference>
<accession>A0A2S4HHK4</accession>
<organism evidence="3 4">
    <name type="scientific">Zhongshania marina</name>
    <dbReference type="NCBI Taxonomy" id="2304603"/>
    <lineage>
        <taxon>Bacteria</taxon>
        <taxon>Pseudomonadati</taxon>
        <taxon>Pseudomonadota</taxon>
        <taxon>Gammaproteobacteria</taxon>
        <taxon>Cellvibrionales</taxon>
        <taxon>Spongiibacteraceae</taxon>
        <taxon>Zhongshania</taxon>
    </lineage>
</organism>
<dbReference type="CDD" id="cd17894">
    <property type="entry name" value="ASADH_USG1_N"/>
    <property type="match status" value="1"/>
</dbReference>
<dbReference type="PIRSF" id="PIRSF000148">
    <property type="entry name" value="ASA_dh"/>
    <property type="match status" value="1"/>
</dbReference>
<dbReference type="Proteomes" id="UP000237222">
    <property type="component" value="Unassembled WGS sequence"/>
</dbReference>
<dbReference type="CDD" id="cd18129">
    <property type="entry name" value="ASADH_C_USG1_like"/>
    <property type="match status" value="1"/>
</dbReference>
<gene>
    <name evidence="3" type="ORF">C0068_06595</name>
</gene>
<dbReference type="SUPFAM" id="SSF51735">
    <property type="entry name" value="NAD(P)-binding Rossmann-fold domains"/>
    <property type="match status" value="1"/>
</dbReference>
<comment type="caution">
    <text evidence="3">The sequence shown here is derived from an EMBL/GenBank/DDBJ whole genome shotgun (WGS) entry which is preliminary data.</text>
</comment>
<dbReference type="SUPFAM" id="SSF55347">
    <property type="entry name" value="Glyceraldehyde-3-phosphate dehydrogenase-like, C-terminal domain"/>
    <property type="match status" value="1"/>
</dbReference>
<dbReference type="InterPro" id="IPR012280">
    <property type="entry name" value="Semialdhyde_DH_dimer_dom"/>
</dbReference>
<dbReference type="Pfam" id="PF02774">
    <property type="entry name" value="Semialdhyde_dhC"/>
    <property type="match status" value="1"/>
</dbReference>
<dbReference type="PANTHER" id="PTHR46278">
    <property type="entry name" value="DEHYDROGENASE, PUTATIVE-RELATED"/>
    <property type="match status" value="1"/>
</dbReference>
<evidence type="ECO:0000259" key="2">
    <source>
        <dbReference type="Pfam" id="PF02774"/>
    </source>
</evidence>
<dbReference type="Gene3D" id="3.30.360.10">
    <property type="entry name" value="Dihydrodipicolinate Reductase, domain 2"/>
    <property type="match status" value="1"/>
</dbReference>
<proteinExistence type="inferred from homology"/>
<dbReference type="PANTHER" id="PTHR46278:SF2">
    <property type="entry name" value="ASPARTATE-SEMIALDEHYDE DEHYDROGENASE"/>
    <property type="match status" value="1"/>
</dbReference>
<dbReference type="Gene3D" id="3.40.50.720">
    <property type="entry name" value="NAD(P)-binding Rossmann-like Domain"/>
    <property type="match status" value="1"/>
</dbReference>
<evidence type="ECO:0000256" key="1">
    <source>
        <dbReference type="ARBA" id="ARBA00010584"/>
    </source>
</evidence>
<dbReference type="OrthoDB" id="9805684at2"/>
<feature type="domain" description="Semialdehyde dehydrogenase dimerisation" evidence="2">
    <location>
        <begin position="140"/>
        <end position="306"/>
    </location>
</feature>